<keyword evidence="2" id="KW-1185">Reference proteome</keyword>
<dbReference type="AlphaFoldDB" id="A0A445IKT1"/>
<evidence type="ECO:0000313" key="2">
    <source>
        <dbReference type="Proteomes" id="UP000289340"/>
    </source>
</evidence>
<evidence type="ECO:0000313" key="1">
    <source>
        <dbReference type="EMBL" id="RZB86670.1"/>
    </source>
</evidence>
<gene>
    <name evidence="1" type="ORF">D0Y65_026654</name>
</gene>
<dbReference type="Proteomes" id="UP000289340">
    <property type="component" value="Chromosome 10"/>
</dbReference>
<sequence length="139" mass="15272">MKMKTKTPLKQLKLAVPAQETPITSFLTASGTFHDGDLLLNQKGLRLISEEKESRTKELDLLPLRISILGPGVFGASAFDILRALPNSLILVVTKLSSDKERVCFHWSCSNIGPFGISSSYETLKKVLDQSVADFDPLP</sequence>
<reference evidence="1 2" key="1">
    <citation type="submission" date="2018-09" db="EMBL/GenBank/DDBJ databases">
        <title>A high-quality reference genome of wild soybean provides a powerful tool to mine soybean genomes.</title>
        <authorList>
            <person name="Xie M."/>
            <person name="Chung C.Y.L."/>
            <person name="Li M.-W."/>
            <person name="Wong F.-L."/>
            <person name="Chan T.-F."/>
            <person name="Lam H.-M."/>
        </authorList>
    </citation>
    <scope>NUCLEOTIDE SEQUENCE [LARGE SCALE GENOMIC DNA]</scope>
    <source>
        <strain evidence="2">cv. W05</strain>
        <tissue evidence="1">Hypocotyl of etiolated seedlings</tissue>
    </source>
</reference>
<protein>
    <submittedName>
        <fullName evidence="1">Mitogen-activated protein kinase kinase 6</fullName>
    </submittedName>
</protein>
<comment type="caution">
    <text evidence="1">The sequence shown here is derived from an EMBL/GenBank/DDBJ whole genome shotgun (WGS) entry which is preliminary data.</text>
</comment>
<proteinExistence type="predicted"/>
<organism evidence="1 2">
    <name type="scientific">Glycine soja</name>
    <name type="common">Wild soybean</name>
    <dbReference type="NCBI Taxonomy" id="3848"/>
    <lineage>
        <taxon>Eukaryota</taxon>
        <taxon>Viridiplantae</taxon>
        <taxon>Streptophyta</taxon>
        <taxon>Embryophyta</taxon>
        <taxon>Tracheophyta</taxon>
        <taxon>Spermatophyta</taxon>
        <taxon>Magnoliopsida</taxon>
        <taxon>eudicotyledons</taxon>
        <taxon>Gunneridae</taxon>
        <taxon>Pentapetalae</taxon>
        <taxon>rosids</taxon>
        <taxon>fabids</taxon>
        <taxon>Fabales</taxon>
        <taxon>Fabaceae</taxon>
        <taxon>Papilionoideae</taxon>
        <taxon>50 kb inversion clade</taxon>
        <taxon>NPAAA clade</taxon>
        <taxon>indigoferoid/millettioid clade</taxon>
        <taxon>Phaseoleae</taxon>
        <taxon>Glycine</taxon>
        <taxon>Glycine subgen. Soja</taxon>
    </lineage>
</organism>
<keyword evidence="1" id="KW-0418">Kinase</keyword>
<dbReference type="EMBL" id="QZWG01000010">
    <property type="protein sequence ID" value="RZB86670.1"/>
    <property type="molecule type" value="Genomic_DNA"/>
</dbReference>
<keyword evidence="1" id="KW-0808">Transferase</keyword>
<name>A0A445IKT1_GLYSO</name>
<dbReference type="GO" id="GO:0016301">
    <property type="term" value="F:kinase activity"/>
    <property type="evidence" value="ECO:0007669"/>
    <property type="project" value="UniProtKB-KW"/>
</dbReference>
<accession>A0A445IKT1</accession>